<accession>B7QB98</accession>
<organism>
    <name type="scientific">Ixodes scapularis</name>
    <name type="common">Black-legged tick</name>
    <name type="synonym">Deer tick</name>
    <dbReference type="NCBI Taxonomy" id="6945"/>
    <lineage>
        <taxon>Eukaryota</taxon>
        <taxon>Metazoa</taxon>
        <taxon>Ecdysozoa</taxon>
        <taxon>Arthropoda</taxon>
        <taxon>Chelicerata</taxon>
        <taxon>Arachnida</taxon>
        <taxon>Acari</taxon>
        <taxon>Parasitiformes</taxon>
        <taxon>Ixodida</taxon>
        <taxon>Ixodoidea</taxon>
        <taxon>Ixodidae</taxon>
        <taxon>Ixodinae</taxon>
        <taxon>Ixodes</taxon>
    </lineage>
</organism>
<reference evidence="1 3" key="1">
    <citation type="submission" date="2008-03" db="EMBL/GenBank/DDBJ databases">
        <title>Annotation of Ixodes scapularis.</title>
        <authorList>
            <consortium name="Ixodes scapularis Genome Project Consortium"/>
            <person name="Caler E."/>
            <person name="Hannick L.I."/>
            <person name="Bidwell S."/>
            <person name="Joardar V."/>
            <person name="Thiagarajan M."/>
            <person name="Amedeo P."/>
            <person name="Galinsky K.J."/>
            <person name="Schobel S."/>
            <person name="Inman J."/>
            <person name="Hostetler J."/>
            <person name="Miller J."/>
            <person name="Hammond M."/>
            <person name="Megy K."/>
            <person name="Lawson D."/>
            <person name="Kodira C."/>
            <person name="Sutton G."/>
            <person name="Meyer J."/>
            <person name="Hill C.A."/>
            <person name="Birren B."/>
            <person name="Nene V."/>
            <person name="Collins F."/>
            <person name="Alarcon-Chaidez F."/>
            <person name="Wikel S."/>
            <person name="Strausberg R."/>
        </authorList>
    </citation>
    <scope>NUCLEOTIDE SEQUENCE [LARGE SCALE GENOMIC DNA]</scope>
    <source>
        <strain evidence="3">Wikel</strain>
        <strain evidence="1">Wikel colony</strain>
    </source>
</reference>
<dbReference type="PaxDb" id="6945-B7QB98"/>
<keyword evidence="3" id="KW-1185">Reference proteome</keyword>
<protein>
    <submittedName>
        <fullName evidence="1 2">Uncharacterized protein</fullName>
    </submittedName>
</protein>
<dbReference type="VEuPathDB" id="VectorBase:ISCI012001"/>
<gene>
    <name evidence="1" type="ORF">IscW_ISCW012001</name>
</gene>
<dbReference type="InParanoid" id="B7QB98"/>
<dbReference type="EMBL" id="ABJB010432168">
    <property type="status" value="NOT_ANNOTATED_CDS"/>
    <property type="molecule type" value="Genomic_DNA"/>
</dbReference>
<sequence>MTIQVCLGKTFFLELRCNKSWNCARLAQCFGDNRSPITMALFISGTGICQSCQLSVLEAAKEYKILNTTMNLYVPKKQGSKTFTPEMQCLRFKVVLQKVLNLSEPQKLDMLGAFSLLVGL</sequence>
<dbReference type="AlphaFoldDB" id="B7QB98"/>
<reference evidence="2" key="2">
    <citation type="submission" date="2020-05" db="UniProtKB">
        <authorList>
            <consortium name="EnsemblMetazoa"/>
        </authorList>
    </citation>
    <scope>IDENTIFICATION</scope>
    <source>
        <strain evidence="2">wikel</strain>
    </source>
</reference>
<proteinExistence type="predicted"/>
<dbReference type="Proteomes" id="UP000001555">
    <property type="component" value="Unassembled WGS sequence"/>
</dbReference>
<dbReference type="VEuPathDB" id="VectorBase:ISCW012001"/>
<evidence type="ECO:0000313" key="2">
    <source>
        <dbReference type="EnsemblMetazoa" id="ISCW012001-PA"/>
    </source>
</evidence>
<dbReference type="EnsemblMetazoa" id="ISCW012001-RA">
    <property type="protein sequence ID" value="ISCW012001-PA"/>
    <property type="gene ID" value="ISCW012001"/>
</dbReference>
<name>B7QB98_IXOSC</name>
<dbReference type="EMBL" id="DS899714">
    <property type="protein sequence ID" value="EEC16120.1"/>
    <property type="molecule type" value="Genomic_DNA"/>
</dbReference>
<dbReference type="HOGENOM" id="CLU_2052205_0_0_1"/>
<evidence type="ECO:0000313" key="1">
    <source>
        <dbReference type="EMBL" id="EEC16120.1"/>
    </source>
</evidence>
<evidence type="ECO:0000313" key="3">
    <source>
        <dbReference type="Proteomes" id="UP000001555"/>
    </source>
</evidence>